<dbReference type="Gene3D" id="3.90.25.10">
    <property type="entry name" value="UDP-galactose 4-epimerase, domain 1"/>
    <property type="match status" value="1"/>
</dbReference>
<dbReference type="Pfam" id="PF16363">
    <property type="entry name" value="GDP_Man_Dehyd"/>
    <property type="match status" value="1"/>
</dbReference>
<comment type="cofactor">
    <cofactor evidence="2 9">
        <name>NAD(+)</name>
        <dbReference type="ChEBI" id="CHEBI:57540"/>
    </cofactor>
</comment>
<dbReference type="EC" id="5.1.3.2" evidence="5 9"/>
<dbReference type="InterPro" id="IPR016040">
    <property type="entry name" value="NAD(P)-bd_dom"/>
</dbReference>
<dbReference type="GO" id="GO:0006012">
    <property type="term" value="P:galactose metabolic process"/>
    <property type="evidence" value="ECO:0007669"/>
    <property type="project" value="UniProtKB-UniPathway"/>
</dbReference>
<evidence type="ECO:0000256" key="9">
    <source>
        <dbReference type="RuleBase" id="RU366046"/>
    </source>
</evidence>
<dbReference type="GO" id="GO:0005829">
    <property type="term" value="C:cytosol"/>
    <property type="evidence" value="ECO:0007669"/>
    <property type="project" value="TreeGrafter"/>
</dbReference>
<comment type="pathway">
    <text evidence="3 9">Carbohydrate metabolism; galactose metabolism.</text>
</comment>
<evidence type="ECO:0000259" key="10">
    <source>
        <dbReference type="Pfam" id="PF16363"/>
    </source>
</evidence>
<evidence type="ECO:0000256" key="1">
    <source>
        <dbReference type="ARBA" id="ARBA00000083"/>
    </source>
</evidence>
<dbReference type="InterPro" id="IPR036291">
    <property type="entry name" value="NAD(P)-bd_dom_sf"/>
</dbReference>
<keyword evidence="7 9" id="KW-0520">NAD</keyword>
<protein>
    <recommendedName>
        <fullName evidence="6 9">UDP-glucose 4-epimerase</fullName>
        <ecNumber evidence="5 9">5.1.3.2</ecNumber>
    </recommendedName>
</protein>
<dbReference type="NCBIfam" id="TIGR01179">
    <property type="entry name" value="galE"/>
    <property type="match status" value="1"/>
</dbReference>
<keyword evidence="9" id="KW-0119">Carbohydrate metabolism</keyword>
<dbReference type="PANTHER" id="PTHR43725:SF47">
    <property type="entry name" value="UDP-GLUCOSE 4-EPIMERASE"/>
    <property type="match status" value="1"/>
</dbReference>
<sequence length="336" mass="37019">MNILVTGGTGYIGSHTCITLIENKMNPIILDNLSNSKVEVLKRIETLTGKEPVFYQGDVTDPECLKQIFTCHKIDAVIHFAGLKAVGESVKMPLDYYQTNVTGTLTLLQAMKNAKVNCLLFSSTATVYGDPETVPLTELSPTGNTTNPYGSSKFMVEKILIDLSKTQDDLSLVILRYFNPVGAHSSGLIGEDPTGIPNNLMPYITQVAVGKRDKLTVFGNDYDTIDGTGVRDYIHVCDLAEGHVAALKALMYNKGLHVYNLGTGQGTSVLEMINAFIKTTNINIPYTVAERRQGDIATCFASTDKAFKELNWRAKRTIEDMTRDSWNWQSKNPDGF</sequence>
<reference evidence="12" key="1">
    <citation type="submission" date="2016-10" db="EMBL/GenBank/DDBJ databases">
        <authorList>
            <person name="Varghese N."/>
            <person name="Submissions S."/>
        </authorList>
    </citation>
    <scope>NUCLEOTIDE SEQUENCE [LARGE SCALE GENOMIC DNA]</scope>
    <source>
        <strain evidence="12">DSM 18579</strain>
    </source>
</reference>
<dbReference type="CDD" id="cd05247">
    <property type="entry name" value="UDP_G4E_1_SDR_e"/>
    <property type="match status" value="1"/>
</dbReference>
<dbReference type="InterPro" id="IPR005886">
    <property type="entry name" value="UDP_G4E"/>
</dbReference>
<accession>A0A1I0F4U5</accession>
<dbReference type="EMBL" id="FOHV01000035">
    <property type="protein sequence ID" value="SET52836.1"/>
    <property type="molecule type" value="Genomic_DNA"/>
</dbReference>
<evidence type="ECO:0000256" key="2">
    <source>
        <dbReference type="ARBA" id="ARBA00001911"/>
    </source>
</evidence>
<dbReference type="UniPathway" id="UPA00214"/>
<evidence type="ECO:0000313" key="11">
    <source>
        <dbReference type="EMBL" id="SET52836.1"/>
    </source>
</evidence>
<dbReference type="AlphaFoldDB" id="A0A1I0F4U5"/>
<evidence type="ECO:0000256" key="3">
    <source>
        <dbReference type="ARBA" id="ARBA00004947"/>
    </source>
</evidence>
<evidence type="ECO:0000256" key="8">
    <source>
        <dbReference type="ARBA" id="ARBA00023235"/>
    </source>
</evidence>
<dbReference type="PANTHER" id="PTHR43725">
    <property type="entry name" value="UDP-GLUCOSE 4-EPIMERASE"/>
    <property type="match status" value="1"/>
</dbReference>
<evidence type="ECO:0000256" key="7">
    <source>
        <dbReference type="ARBA" id="ARBA00023027"/>
    </source>
</evidence>
<keyword evidence="8 9" id="KW-0413">Isomerase</keyword>
<organism evidence="11 12">
    <name type="scientific">Thorsellia anophelis DSM 18579</name>
    <dbReference type="NCBI Taxonomy" id="1123402"/>
    <lineage>
        <taxon>Bacteria</taxon>
        <taxon>Pseudomonadati</taxon>
        <taxon>Pseudomonadota</taxon>
        <taxon>Gammaproteobacteria</taxon>
        <taxon>Enterobacterales</taxon>
        <taxon>Thorselliaceae</taxon>
        <taxon>Thorsellia</taxon>
    </lineage>
</organism>
<gene>
    <name evidence="11" type="ORF">SAMN02583745_02643</name>
</gene>
<evidence type="ECO:0000256" key="4">
    <source>
        <dbReference type="ARBA" id="ARBA00007637"/>
    </source>
</evidence>
<dbReference type="Gene3D" id="3.40.50.720">
    <property type="entry name" value="NAD(P)-binding Rossmann-like Domain"/>
    <property type="match status" value="1"/>
</dbReference>
<dbReference type="SUPFAM" id="SSF51735">
    <property type="entry name" value="NAD(P)-binding Rossmann-fold domains"/>
    <property type="match status" value="1"/>
</dbReference>
<dbReference type="NCBIfam" id="NF007956">
    <property type="entry name" value="PRK10675.1"/>
    <property type="match status" value="1"/>
</dbReference>
<name>A0A1I0F4U5_9GAMM</name>
<dbReference type="RefSeq" id="WP_093322042.1">
    <property type="nucleotide sequence ID" value="NZ_FOHV01000035.1"/>
</dbReference>
<dbReference type="GO" id="GO:0003978">
    <property type="term" value="F:UDP-glucose 4-epimerase activity"/>
    <property type="evidence" value="ECO:0007669"/>
    <property type="project" value="UniProtKB-UniRule"/>
</dbReference>
<comment type="catalytic activity">
    <reaction evidence="1 9">
        <text>UDP-alpha-D-glucose = UDP-alpha-D-galactose</text>
        <dbReference type="Rhea" id="RHEA:22168"/>
        <dbReference type="ChEBI" id="CHEBI:58885"/>
        <dbReference type="ChEBI" id="CHEBI:66914"/>
        <dbReference type="EC" id="5.1.3.2"/>
    </reaction>
</comment>
<evidence type="ECO:0000313" key="12">
    <source>
        <dbReference type="Proteomes" id="UP000242642"/>
    </source>
</evidence>
<dbReference type="STRING" id="1123402.SAMN02583745_02643"/>
<keyword evidence="12" id="KW-1185">Reference proteome</keyword>
<comment type="subunit">
    <text evidence="9">Homodimer.</text>
</comment>
<comment type="similarity">
    <text evidence="4 9">Belongs to the NAD(P)-dependent epimerase/dehydratase family.</text>
</comment>
<dbReference type="OrthoDB" id="9803010at2"/>
<dbReference type="Proteomes" id="UP000242642">
    <property type="component" value="Unassembled WGS sequence"/>
</dbReference>
<proteinExistence type="inferred from homology"/>
<feature type="domain" description="NAD(P)-binding" evidence="10">
    <location>
        <begin position="4"/>
        <end position="324"/>
    </location>
</feature>
<evidence type="ECO:0000256" key="5">
    <source>
        <dbReference type="ARBA" id="ARBA00013189"/>
    </source>
</evidence>
<evidence type="ECO:0000256" key="6">
    <source>
        <dbReference type="ARBA" id="ARBA00018569"/>
    </source>
</evidence>